<dbReference type="EMBL" id="SJPN01000007">
    <property type="protein sequence ID" value="TWT94710.1"/>
    <property type="molecule type" value="Genomic_DNA"/>
</dbReference>
<evidence type="ECO:0000313" key="2">
    <source>
        <dbReference type="EMBL" id="TWT94710.1"/>
    </source>
</evidence>
<protein>
    <submittedName>
        <fullName evidence="2">Uncharacterized protein</fullName>
    </submittedName>
</protein>
<dbReference type="Proteomes" id="UP000320176">
    <property type="component" value="Unassembled WGS sequence"/>
</dbReference>
<proteinExistence type="predicted"/>
<evidence type="ECO:0000256" key="1">
    <source>
        <dbReference type="SAM" id="MobiDB-lite"/>
    </source>
</evidence>
<dbReference type="RefSeq" id="WP_146522518.1">
    <property type="nucleotide sequence ID" value="NZ_CP151726.1"/>
</dbReference>
<organism evidence="2 3">
    <name type="scientific">Stieleria varia</name>
    <dbReference type="NCBI Taxonomy" id="2528005"/>
    <lineage>
        <taxon>Bacteria</taxon>
        <taxon>Pseudomonadati</taxon>
        <taxon>Planctomycetota</taxon>
        <taxon>Planctomycetia</taxon>
        <taxon>Pirellulales</taxon>
        <taxon>Pirellulaceae</taxon>
        <taxon>Stieleria</taxon>
    </lineage>
</organism>
<evidence type="ECO:0000313" key="3">
    <source>
        <dbReference type="Proteomes" id="UP000320176"/>
    </source>
</evidence>
<keyword evidence="3" id="KW-1185">Reference proteome</keyword>
<reference evidence="2 3" key="1">
    <citation type="submission" date="2019-02" db="EMBL/GenBank/DDBJ databases">
        <title>Deep-cultivation of Planctomycetes and their phenomic and genomic characterization uncovers novel biology.</title>
        <authorList>
            <person name="Wiegand S."/>
            <person name="Jogler M."/>
            <person name="Boedeker C."/>
            <person name="Pinto D."/>
            <person name="Vollmers J."/>
            <person name="Rivas-Marin E."/>
            <person name="Kohn T."/>
            <person name="Peeters S.H."/>
            <person name="Heuer A."/>
            <person name="Rast P."/>
            <person name="Oberbeckmann S."/>
            <person name="Bunk B."/>
            <person name="Jeske O."/>
            <person name="Meyerdierks A."/>
            <person name="Storesund J.E."/>
            <person name="Kallscheuer N."/>
            <person name="Luecker S."/>
            <person name="Lage O.M."/>
            <person name="Pohl T."/>
            <person name="Merkel B.J."/>
            <person name="Hornburger P."/>
            <person name="Mueller R.-W."/>
            <person name="Bruemmer F."/>
            <person name="Labrenz M."/>
            <person name="Spormann A.M."/>
            <person name="Op Den Camp H."/>
            <person name="Overmann J."/>
            <person name="Amann R."/>
            <person name="Jetten M.S.M."/>
            <person name="Mascher T."/>
            <person name="Medema M.H."/>
            <person name="Devos D.P."/>
            <person name="Kaster A.-K."/>
            <person name="Ovreas L."/>
            <person name="Rohde M."/>
            <person name="Galperin M.Y."/>
            <person name="Jogler C."/>
        </authorList>
    </citation>
    <scope>NUCLEOTIDE SEQUENCE [LARGE SCALE GENOMIC DNA]</scope>
    <source>
        <strain evidence="2 3">Pla52n</strain>
    </source>
</reference>
<feature type="compositionally biased region" description="Gly residues" evidence="1">
    <location>
        <begin position="175"/>
        <end position="186"/>
    </location>
</feature>
<dbReference type="AlphaFoldDB" id="A0A5C6A5Q1"/>
<gene>
    <name evidence="2" type="ORF">Pla52n_55350</name>
</gene>
<name>A0A5C6A5Q1_9BACT</name>
<comment type="caution">
    <text evidence="2">The sequence shown here is derived from an EMBL/GenBank/DDBJ whole genome shotgun (WGS) entry which is preliminary data.</text>
</comment>
<accession>A0A5C6A5Q1</accession>
<feature type="region of interest" description="Disordered" evidence="1">
    <location>
        <begin position="158"/>
        <end position="186"/>
    </location>
</feature>
<sequence length="186" mass="19022">MNNPIFVHATIVTLTCCLSFGCSHHDGVLGVDCCADIPAGAIPAPAGSKVCQWQSAQVNSAIADQTVLYQADFIDRSATLSPAALQRLSRHAQTDLAAVQSWTIEPSGDAAVDTNRLASVLHELAIRGIHSPDVQLAFPAALGLSGPQAERAASALGNTRNSNAGIGAPISRPSGIGGTGLTGGFR</sequence>
<dbReference type="OrthoDB" id="287730at2"/>